<evidence type="ECO:0008006" key="3">
    <source>
        <dbReference type="Google" id="ProtNLM"/>
    </source>
</evidence>
<evidence type="ECO:0000313" key="2">
    <source>
        <dbReference type="Proteomes" id="UP001596067"/>
    </source>
</evidence>
<reference evidence="2" key="1">
    <citation type="journal article" date="2019" name="Int. J. Syst. Evol. Microbiol.">
        <title>The Global Catalogue of Microorganisms (GCM) 10K type strain sequencing project: providing services to taxonomists for standard genome sequencing and annotation.</title>
        <authorList>
            <consortium name="The Broad Institute Genomics Platform"/>
            <consortium name="The Broad Institute Genome Sequencing Center for Infectious Disease"/>
            <person name="Wu L."/>
            <person name="Ma J."/>
        </authorList>
    </citation>
    <scope>NUCLEOTIDE SEQUENCE [LARGE SCALE GENOMIC DNA]</scope>
    <source>
        <strain evidence="2">CGMCC 4.1469</strain>
    </source>
</reference>
<keyword evidence="2" id="KW-1185">Reference proteome</keyword>
<protein>
    <recommendedName>
        <fullName evidence="3">Secreted protein</fullName>
    </recommendedName>
</protein>
<comment type="caution">
    <text evidence="1">The sequence shown here is derived from an EMBL/GenBank/DDBJ whole genome shotgun (WGS) entry which is preliminary data.</text>
</comment>
<accession>A0ABW1ESK6</accession>
<dbReference type="RefSeq" id="WP_313763938.1">
    <property type="nucleotide sequence ID" value="NZ_BAAAVH010000034.1"/>
</dbReference>
<proteinExistence type="predicted"/>
<dbReference type="EMBL" id="JBHSOD010000006">
    <property type="protein sequence ID" value="MFC5884825.1"/>
    <property type="molecule type" value="Genomic_DNA"/>
</dbReference>
<organism evidence="1 2">
    <name type="scientific">Kitasatospora aburaviensis</name>
    <dbReference type="NCBI Taxonomy" id="67265"/>
    <lineage>
        <taxon>Bacteria</taxon>
        <taxon>Bacillati</taxon>
        <taxon>Actinomycetota</taxon>
        <taxon>Actinomycetes</taxon>
        <taxon>Kitasatosporales</taxon>
        <taxon>Streptomycetaceae</taxon>
        <taxon>Kitasatospora</taxon>
    </lineage>
</organism>
<gene>
    <name evidence="1" type="ORF">ACFP0N_07535</name>
</gene>
<evidence type="ECO:0000313" key="1">
    <source>
        <dbReference type="EMBL" id="MFC5884825.1"/>
    </source>
</evidence>
<sequence length="134" mass="13630">MPDSITRAGITRPAALAVVALIAVLPLSVVSCSAVQKAIDCGNTAVTITGDVNDVVSAFNNASNDAAAAGQSLQKLKNDLDQLSKNSSNTDVGKAVSDLNTQVDKLQQAVNNKQVPDLKPLGDAAGNLTKVCTG</sequence>
<dbReference type="Proteomes" id="UP001596067">
    <property type="component" value="Unassembled WGS sequence"/>
</dbReference>
<dbReference type="PROSITE" id="PS51257">
    <property type="entry name" value="PROKAR_LIPOPROTEIN"/>
    <property type="match status" value="1"/>
</dbReference>
<name>A0ABW1ESK6_9ACTN</name>